<dbReference type="Pfam" id="PF10103">
    <property type="entry name" value="Zincin_2"/>
    <property type="match status" value="1"/>
</dbReference>
<dbReference type="RefSeq" id="WP_338177150.1">
    <property type="nucleotide sequence ID" value="NZ_JAEKNQ010000020.1"/>
</dbReference>
<keyword evidence="1" id="KW-0378">Hydrolase</keyword>
<sequence>MNAGRRRTAVAAVTGVVVAAVLGELVRPRSGRTEMLDWSEIEALGLRKLKGSDLDATALDRVEAQYAALASRLEGPLLHYLGGLPPGTQLPHFQALDRPAWLRLNLAVLRRALEPLQSSLSLQRSHLNDLGQYGINRYTAGILAFLAKRVLGQFDPQLLGREPVQPALYLVETNIAAFERKEDLPGEELRSWIILHELTHAWQFAANPWLARHLNAELESVLMMAADRQVGWQRLRALTVGLPRQWEAIRRLQAIMTLAEGHGNLVMNELGRRLLPSFERLEKAHAKRSRERSALEQLFWRITGLELKLRQYEVGEAFCRQVVERHGVAALNQAWQRPETMPRPDEFKDPERWYRRVVGGRALPAGQAARPVSP</sequence>
<dbReference type="GO" id="GO:0008237">
    <property type="term" value="F:metallopeptidase activity"/>
    <property type="evidence" value="ECO:0007669"/>
    <property type="project" value="UniProtKB-KW"/>
</dbReference>
<dbReference type="SUPFAM" id="SSF55486">
    <property type="entry name" value="Metalloproteases ('zincins'), catalytic domain"/>
    <property type="match status" value="1"/>
</dbReference>
<dbReference type="InterPro" id="IPR018766">
    <property type="entry name" value="Zinicin_2"/>
</dbReference>
<keyword evidence="1" id="KW-0482">Metalloprotease</keyword>
<dbReference type="Proteomes" id="UP000620075">
    <property type="component" value="Unassembled WGS sequence"/>
</dbReference>
<reference evidence="1 2" key="1">
    <citation type="submission" date="2020-10" db="EMBL/GenBank/DDBJ databases">
        <title>Ca. Dormibacterota MAGs.</title>
        <authorList>
            <person name="Montgomery K."/>
        </authorList>
    </citation>
    <scope>NUCLEOTIDE SEQUENCE [LARGE SCALE GENOMIC DNA]</scope>
    <source>
        <strain evidence="1">SC8811_S16_3</strain>
    </source>
</reference>
<dbReference type="PANTHER" id="PTHR39420:SF1">
    <property type="entry name" value="HYDROLASE"/>
    <property type="match status" value="1"/>
</dbReference>
<name>A0A934K6F2_9BACT</name>
<accession>A0A934K6F2</accession>
<organism evidence="1 2">
    <name type="scientific">Candidatus Dormiibacter inghamiae</name>
    <dbReference type="NCBI Taxonomy" id="3127013"/>
    <lineage>
        <taxon>Bacteria</taxon>
        <taxon>Bacillati</taxon>
        <taxon>Candidatus Dormiibacterota</taxon>
        <taxon>Candidatus Dormibacteria</taxon>
        <taxon>Candidatus Dormibacterales</taxon>
        <taxon>Candidatus Dormibacteraceae</taxon>
        <taxon>Candidatus Dormiibacter</taxon>
    </lineage>
</organism>
<comment type="caution">
    <text evidence="1">The sequence shown here is derived from an EMBL/GenBank/DDBJ whole genome shotgun (WGS) entry which is preliminary data.</text>
</comment>
<dbReference type="Gene3D" id="1.20.150.30">
    <property type="entry name" value="Zincin-like metallopeptidase, N-terminal domain"/>
    <property type="match status" value="1"/>
</dbReference>
<dbReference type="AlphaFoldDB" id="A0A934K6F2"/>
<dbReference type="InterPro" id="IPR042271">
    <property type="entry name" value="Zinicin_2_N"/>
</dbReference>
<protein>
    <submittedName>
        <fullName evidence="1">Zinc-dependent metalloprotease</fullName>
    </submittedName>
</protein>
<dbReference type="NCBIfam" id="TIGR03624">
    <property type="entry name" value="putative hydrolase"/>
    <property type="match status" value="1"/>
</dbReference>
<dbReference type="PANTHER" id="PTHR39420">
    <property type="match status" value="1"/>
</dbReference>
<evidence type="ECO:0000313" key="1">
    <source>
        <dbReference type="EMBL" id="MBJ7602561.1"/>
    </source>
</evidence>
<dbReference type="InterPro" id="IPR022454">
    <property type="entry name" value="CHP03883_F420-assoc"/>
</dbReference>
<dbReference type="NCBIfam" id="TIGR03883">
    <property type="entry name" value="DUF2342_F420"/>
    <property type="match status" value="1"/>
</dbReference>
<dbReference type="EMBL" id="JAEKNQ010000020">
    <property type="protein sequence ID" value="MBJ7602561.1"/>
    <property type="molecule type" value="Genomic_DNA"/>
</dbReference>
<gene>
    <name evidence="1" type="ORF">JF888_05115</name>
</gene>
<keyword evidence="1" id="KW-0645">Protease</keyword>
<proteinExistence type="predicted"/>
<evidence type="ECO:0000313" key="2">
    <source>
        <dbReference type="Proteomes" id="UP000620075"/>
    </source>
</evidence>